<accession>A0A6A6MN93</accession>
<reference evidence="3 4" key="1">
    <citation type="journal article" date="2020" name="Mol. Plant">
        <title>The Chromosome-Based Rubber Tree Genome Provides New Insights into Spurge Genome Evolution and Rubber Biosynthesis.</title>
        <authorList>
            <person name="Liu J."/>
            <person name="Shi C."/>
            <person name="Shi C.C."/>
            <person name="Li W."/>
            <person name="Zhang Q.J."/>
            <person name="Zhang Y."/>
            <person name="Li K."/>
            <person name="Lu H.F."/>
            <person name="Shi C."/>
            <person name="Zhu S.T."/>
            <person name="Xiao Z.Y."/>
            <person name="Nan H."/>
            <person name="Yue Y."/>
            <person name="Zhu X.G."/>
            <person name="Wu Y."/>
            <person name="Hong X.N."/>
            <person name="Fan G.Y."/>
            <person name="Tong Y."/>
            <person name="Zhang D."/>
            <person name="Mao C.L."/>
            <person name="Liu Y.L."/>
            <person name="Hao S.J."/>
            <person name="Liu W.Q."/>
            <person name="Lv M.Q."/>
            <person name="Zhang H.B."/>
            <person name="Liu Y."/>
            <person name="Hu-Tang G.R."/>
            <person name="Wang J.P."/>
            <person name="Wang J.H."/>
            <person name="Sun Y.H."/>
            <person name="Ni S.B."/>
            <person name="Chen W.B."/>
            <person name="Zhang X.C."/>
            <person name="Jiao Y.N."/>
            <person name="Eichler E.E."/>
            <person name="Li G.H."/>
            <person name="Liu X."/>
            <person name="Gao L.Z."/>
        </authorList>
    </citation>
    <scope>NUCLEOTIDE SEQUENCE [LARGE SCALE GENOMIC DNA]</scope>
    <source>
        <strain evidence="4">cv. GT1</strain>
        <tissue evidence="3">Leaf</tissue>
    </source>
</reference>
<evidence type="ECO:0008006" key="5">
    <source>
        <dbReference type="Google" id="ProtNLM"/>
    </source>
</evidence>
<evidence type="ECO:0000313" key="3">
    <source>
        <dbReference type="EMBL" id="KAF2313656.1"/>
    </source>
</evidence>
<dbReference type="FunFam" id="3.40.50.2000:FF:000061">
    <property type="entry name" value="UDP-glycosyltransferase 83A1"/>
    <property type="match status" value="1"/>
</dbReference>
<dbReference type="GO" id="GO:0080044">
    <property type="term" value="F:quercetin 7-O-glucosyltransferase activity"/>
    <property type="evidence" value="ECO:0007669"/>
    <property type="project" value="TreeGrafter"/>
</dbReference>
<gene>
    <name evidence="3" type="ORF">GH714_012617</name>
</gene>
<dbReference type="InterPro" id="IPR002213">
    <property type="entry name" value="UDP_glucos_trans"/>
</dbReference>
<sequence>MVNLHILVIPYPAQGHVIPLMELSKCLAKYGFRITFVITEYYHQLIKNTSKGNIGDQIQLVSVPDGIQSSEDKNKPGKSSEAILRVMPGKVEELIEEINSSGSDKISCILADQSFGWALEIAEKRGIRRAAFCPAAAAQLVLGFSIPKLIEDGIIDEHGTPKQKQIVQISPTMPAMYPANFVWACLGNKEAQKNIFGLMVRNNKSAKLTDWLLCNSTYDLEPGAFNLAPQVLPIGPLLASNRQEDSVGNFWPEDPTCLAWLDQQPPESVIYVAFGSFTVFDPAQFQELALGLERCNKPFLWVIRSDIRKGTNDAFLKEFQDRVGTRGKVVDWAPQQKVLAHPSVACFVSHCGWNSTMEGVSNGILFLCWPYFADQFLNQSYICDIWKIGLGFDKDEIGRIMQGEIKNKVEQLLSNGEFKARALDLKKMVINSVNEGGSSYQNFKKFVEWMKE</sequence>
<dbReference type="SUPFAM" id="SSF53756">
    <property type="entry name" value="UDP-Glycosyltransferase/glycogen phosphorylase"/>
    <property type="match status" value="1"/>
</dbReference>
<dbReference type="PANTHER" id="PTHR11926">
    <property type="entry name" value="GLUCOSYL/GLUCURONOSYL TRANSFERASES"/>
    <property type="match status" value="1"/>
</dbReference>
<comment type="caution">
    <text evidence="3">The sequence shown here is derived from an EMBL/GenBank/DDBJ whole genome shotgun (WGS) entry which is preliminary data.</text>
</comment>
<proteinExistence type="inferred from homology"/>
<dbReference type="EMBL" id="JAAGAX010000005">
    <property type="protein sequence ID" value="KAF2313656.1"/>
    <property type="molecule type" value="Genomic_DNA"/>
</dbReference>
<protein>
    <recommendedName>
        <fullName evidence="5">UDP-glycosyltransferase 83A1-like</fullName>
    </recommendedName>
</protein>
<evidence type="ECO:0000313" key="4">
    <source>
        <dbReference type="Proteomes" id="UP000467840"/>
    </source>
</evidence>
<dbReference type="PANTHER" id="PTHR11926:SF1555">
    <property type="entry name" value="UDP-GLYCOSYLTRANSFERASE 83A1-LIKE"/>
    <property type="match status" value="1"/>
</dbReference>
<keyword evidence="4" id="KW-1185">Reference proteome</keyword>
<dbReference type="Pfam" id="PF00201">
    <property type="entry name" value="UDPGT"/>
    <property type="match status" value="1"/>
</dbReference>
<dbReference type="CDD" id="cd03784">
    <property type="entry name" value="GT1_Gtf-like"/>
    <property type="match status" value="1"/>
</dbReference>
<comment type="similarity">
    <text evidence="1">Belongs to the UDP-glycosyltransferase family.</text>
</comment>
<dbReference type="Gene3D" id="3.40.50.2000">
    <property type="entry name" value="Glycogen Phosphorylase B"/>
    <property type="match status" value="2"/>
</dbReference>
<name>A0A6A6MN93_HEVBR</name>
<dbReference type="Proteomes" id="UP000467840">
    <property type="component" value="Chromosome 15"/>
</dbReference>
<dbReference type="AlphaFoldDB" id="A0A6A6MN93"/>
<organism evidence="3 4">
    <name type="scientific">Hevea brasiliensis</name>
    <name type="common">Para rubber tree</name>
    <name type="synonym">Siphonia brasiliensis</name>
    <dbReference type="NCBI Taxonomy" id="3981"/>
    <lineage>
        <taxon>Eukaryota</taxon>
        <taxon>Viridiplantae</taxon>
        <taxon>Streptophyta</taxon>
        <taxon>Embryophyta</taxon>
        <taxon>Tracheophyta</taxon>
        <taxon>Spermatophyta</taxon>
        <taxon>Magnoliopsida</taxon>
        <taxon>eudicotyledons</taxon>
        <taxon>Gunneridae</taxon>
        <taxon>Pentapetalae</taxon>
        <taxon>rosids</taxon>
        <taxon>fabids</taxon>
        <taxon>Malpighiales</taxon>
        <taxon>Euphorbiaceae</taxon>
        <taxon>Crotonoideae</taxon>
        <taxon>Micrandreae</taxon>
        <taxon>Hevea</taxon>
    </lineage>
</organism>
<keyword evidence="2" id="KW-0808">Transferase</keyword>
<dbReference type="FunFam" id="3.40.50.2000:FF:000108">
    <property type="entry name" value="UDP-glycosyltransferase 83A1"/>
    <property type="match status" value="1"/>
</dbReference>
<evidence type="ECO:0000256" key="1">
    <source>
        <dbReference type="ARBA" id="ARBA00009995"/>
    </source>
</evidence>
<evidence type="ECO:0000256" key="2">
    <source>
        <dbReference type="ARBA" id="ARBA00022679"/>
    </source>
</evidence>
<dbReference type="GO" id="GO:0080043">
    <property type="term" value="F:quercetin 3-O-glucosyltransferase activity"/>
    <property type="evidence" value="ECO:0007669"/>
    <property type="project" value="TreeGrafter"/>
</dbReference>